<protein>
    <submittedName>
        <fullName evidence="1">Uncharacterized protein</fullName>
    </submittedName>
</protein>
<evidence type="ECO:0000313" key="2">
    <source>
        <dbReference type="Proteomes" id="UP001177021"/>
    </source>
</evidence>
<comment type="caution">
    <text evidence="1">The sequence shown here is derived from an EMBL/GenBank/DDBJ whole genome shotgun (WGS) entry which is preliminary data.</text>
</comment>
<accession>A0ACB0L1Y8</accession>
<proteinExistence type="predicted"/>
<name>A0ACB0L1Y8_TRIPR</name>
<sequence length="1345" mass="148794">MRSDTLLDYAVLQLSPKRSRCELIVSSDGITEKLASGLVKPYLDHLKAAEEQAALSVQSIRLEIDRHRNAERWFTKGTFERFVQYVGMPEILEMVNTFDAEMSQLEAARKMYSQGTGDKRMDSQGGDGTRVTAAADATTKELLRAIDVRLSAVRQDLATAYANASASGFNPYTVSQLKHFAHQFRAHRLNDACTKYTSVYERRPELINQQDEKPRVDDRELRSSVNSDMSIDNDVDDQAQAQAQFKAQEQPKTSSTWQPPKTFTTSTSLRRSTNNDNNVILNQKNETKDNINNNDTNNKEQLNESSPTLLPSSPTPALTTGRRLSVQDRINLFEKKQKENTTGKPVELRRMSSDVFRRWSSSSDMSIDVSIEKKNSQDPSFSIDNNNNNDTENNNDNNNDDDIDKDNDNFDKGVKNDHGSSLESCKVSIFDEERSGVGLKDQVGVSGMLLKGSSDRYEFAVDDDGNNDDDDDDDGGGGVKFSGGVKSNVVAKSLGRVHRSHSRSFSAQFESGGSVGFKSRLSSSVVLNGVDQSTTQSQLRSFSVETEDLKNRVKEEDSSQVMKTKYQKPLPSSLEQTGVARSKRDEIRSANESTKLNLPGKKQVLESQDNARVAAPIEQNQRVRQSKGNQEMHDELKLKADELEKLFAEHKLRVPGDQSGTARRIEPADNLQSRRPGVGDSTPQPPSRISVPEPAVNSQSRRPGVGDSTPQLPSRSSVPEPAVNSQSRRPGVGDSTPQPPSRSGVPEPVVSSGTKSLAKMVDSHNAGSDALRQNFSELNFGDESRGKFYEKYMKKRNAKLQEEWSLNRSEKEARMKAMQDSLDRSRAEMKAKFSGSINRQNSAGGFQRAEKLGYFKSNIKRDQHPIDSLQNEEDEDLSEFSEEKIYGASKQSRKNFPNRNVSSGTPRTAVVSMSRPSGKRRDNPLAQSVPNFSDLRKENTKPSSGVSKSTRSQVRNYARSRSSNEEEQGIKEEKLRQTLSLRKSSANPAEFKDLSALNSDGIVLTPLKFDLDETDPGPYDQSSRSFVKKGNTVGPGFVGSAIRMKASMAPDIEKNKDFNDLEFDMEDSFNTTIEEQDEIGSMAIEDSAYNNNGKVSLSQESGNSGSEISDSTRSLAQADPILGGEMPNAFSSTFNGVGSLQESPVGSPVSWNSRAPHPFSYPHESSDIDASIDSPIGSPAWNSRSLIQGESDAARMRKKWGSAQKPYVVANSSQSQPKKDVTKGFKRLLKFGRKTRGTETLADWISATTSEGDDDMEDGRDLANRSSEDLRKSRMGLSHGHPSDESFNESELFNEQVQSIESSIPAPPAHFKLRDDHISGSSLKAPKSFFSLSTFRSKGSDSKPR</sequence>
<dbReference type="Proteomes" id="UP001177021">
    <property type="component" value="Unassembled WGS sequence"/>
</dbReference>
<dbReference type="EMBL" id="CASHSV030000409">
    <property type="protein sequence ID" value="CAJ2663326.1"/>
    <property type="molecule type" value="Genomic_DNA"/>
</dbReference>
<organism evidence="1 2">
    <name type="scientific">Trifolium pratense</name>
    <name type="common">Red clover</name>
    <dbReference type="NCBI Taxonomy" id="57577"/>
    <lineage>
        <taxon>Eukaryota</taxon>
        <taxon>Viridiplantae</taxon>
        <taxon>Streptophyta</taxon>
        <taxon>Embryophyta</taxon>
        <taxon>Tracheophyta</taxon>
        <taxon>Spermatophyta</taxon>
        <taxon>Magnoliopsida</taxon>
        <taxon>eudicotyledons</taxon>
        <taxon>Gunneridae</taxon>
        <taxon>Pentapetalae</taxon>
        <taxon>rosids</taxon>
        <taxon>fabids</taxon>
        <taxon>Fabales</taxon>
        <taxon>Fabaceae</taxon>
        <taxon>Papilionoideae</taxon>
        <taxon>50 kb inversion clade</taxon>
        <taxon>NPAAA clade</taxon>
        <taxon>Hologalegina</taxon>
        <taxon>IRL clade</taxon>
        <taxon>Trifolieae</taxon>
        <taxon>Trifolium</taxon>
    </lineage>
</organism>
<keyword evidence="2" id="KW-1185">Reference proteome</keyword>
<evidence type="ECO:0000313" key="1">
    <source>
        <dbReference type="EMBL" id="CAJ2663326.1"/>
    </source>
</evidence>
<gene>
    <name evidence="1" type="ORF">MILVUS5_LOCUS28776</name>
</gene>
<reference evidence="1" key="1">
    <citation type="submission" date="2023-10" db="EMBL/GenBank/DDBJ databases">
        <authorList>
            <person name="Rodriguez Cubillos JULIANA M."/>
            <person name="De Vega J."/>
        </authorList>
    </citation>
    <scope>NUCLEOTIDE SEQUENCE</scope>
</reference>